<dbReference type="Ensembl" id="ENSOSIT00000021304.1">
    <property type="protein sequence ID" value="ENSOSIP00000020178.1"/>
    <property type="gene ID" value="ENSOSIG00000010796.1"/>
</dbReference>
<dbReference type="Pfam" id="PF09772">
    <property type="entry name" value="Tmem26"/>
    <property type="match status" value="2"/>
</dbReference>
<evidence type="ECO:0000256" key="1">
    <source>
        <dbReference type="SAM" id="Phobius"/>
    </source>
</evidence>
<dbReference type="Proteomes" id="UP000694383">
    <property type="component" value="Unplaced"/>
</dbReference>
<feature type="transmembrane region" description="Helical" evidence="1">
    <location>
        <begin position="12"/>
        <end position="29"/>
    </location>
</feature>
<keyword evidence="1" id="KW-0472">Membrane</keyword>
<evidence type="ECO:0000313" key="3">
    <source>
        <dbReference type="Proteomes" id="UP000694383"/>
    </source>
</evidence>
<reference evidence="2" key="2">
    <citation type="submission" date="2025-09" db="UniProtKB">
        <authorList>
            <consortium name="Ensembl"/>
        </authorList>
    </citation>
    <scope>IDENTIFICATION</scope>
</reference>
<dbReference type="AlphaFoldDB" id="A0A8C7XXQ5"/>
<dbReference type="PANTHER" id="PTHR22168">
    <property type="entry name" value="TMEM26 PROTEIN"/>
    <property type="match status" value="1"/>
</dbReference>
<feature type="transmembrane region" description="Helical" evidence="1">
    <location>
        <begin position="106"/>
        <end position="127"/>
    </location>
</feature>
<accession>A0A8C7XXQ5</accession>
<dbReference type="GeneTree" id="ENSGT00390000014794"/>
<protein>
    <submittedName>
        <fullName evidence="2">Transmembrane protein 26a</fullName>
    </submittedName>
</protein>
<keyword evidence="1" id="KW-0812">Transmembrane</keyword>
<evidence type="ECO:0000313" key="2">
    <source>
        <dbReference type="Ensembl" id="ENSOSIP00000020178.1"/>
    </source>
</evidence>
<keyword evidence="1" id="KW-1133">Transmembrane helix</keyword>
<proteinExistence type="predicted"/>
<reference evidence="2" key="1">
    <citation type="submission" date="2025-08" db="UniProtKB">
        <authorList>
            <consortium name="Ensembl"/>
        </authorList>
    </citation>
    <scope>IDENTIFICATION</scope>
</reference>
<dbReference type="InterPro" id="IPR019169">
    <property type="entry name" value="Transmembrane_26"/>
</dbReference>
<dbReference type="PANTHER" id="PTHR22168:SF3">
    <property type="entry name" value="TRANSMEMBRANE PROTEIN 26"/>
    <property type="match status" value="1"/>
</dbReference>
<sequence>ITIGICKFICAVITRALFILVSLVGVFRVTSVKNDRNYWQKITNGKTRFSVLVFMMVIFSVIIPSIWIFELHHQENKSTFCTKALIFEEKQNLKAVLASVCSNDSILWLIALSQLLLVFIGTAADILEFTNESLSVVKWFYPPSTNSGQDGLWRNSTDIWNIMETFFIQDGPFLLVRLTVTILIETIHQTLVFFAIKNSFVIILNLYRLCVICNDYKSSHHSPVSSDDAL</sequence>
<organism evidence="2 3">
    <name type="scientific">Oryzias sinensis</name>
    <name type="common">Chinese medaka</name>
    <dbReference type="NCBI Taxonomy" id="183150"/>
    <lineage>
        <taxon>Eukaryota</taxon>
        <taxon>Metazoa</taxon>
        <taxon>Chordata</taxon>
        <taxon>Craniata</taxon>
        <taxon>Vertebrata</taxon>
        <taxon>Euteleostomi</taxon>
        <taxon>Actinopterygii</taxon>
        <taxon>Neopterygii</taxon>
        <taxon>Teleostei</taxon>
        <taxon>Neoteleostei</taxon>
        <taxon>Acanthomorphata</taxon>
        <taxon>Ovalentaria</taxon>
        <taxon>Atherinomorphae</taxon>
        <taxon>Beloniformes</taxon>
        <taxon>Adrianichthyidae</taxon>
        <taxon>Oryziinae</taxon>
        <taxon>Oryzias</taxon>
    </lineage>
</organism>
<feature type="transmembrane region" description="Helical" evidence="1">
    <location>
        <begin position="49"/>
        <end position="69"/>
    </location>
</feature>
<keyword evidence="3" id="KW-1185">Reference proteome</keyword>
<name>A0A8C7XXQ5_9TELE</name>